<dbReference type="PATRIC" id="fig|269796.9.peg.458"/>
<sequence>MERTAGKRSGQASPSFARGEDGAEVEGTVLVAPHALSPGDMERVAKLLEAEGVTGMRLARVWLSHGDARRIAEGGAASIQATLLADDPVNEAPGQALTRALHEARARGEVLKRTLLADPALLTTAEMAARLGMSGEGIRLKRKRHEVLGLDFAKRGLRYPGWQILENGHLLPALPTLFGILGRDPWAVYRFLLQSHCDLGGERALDALTGGRVEAVLETAKTVATGGFS</sequence>
<dbReference type="RefSeq" id="WP_011388160.1">
    <property type="nucleotide sequence ID" value="NC_007643.1"/>
</dbReference>
<gene>
    <name evidence="2" type="ordered locus">Rru_A0401</name>
</gene>
<accession>Q2RXD9</accession>
<evidence type="ECO:0008006" key="4">
    <source>
        <dbReference type="Google" id="ProtNLM"/>
    </source>
</evidence>
<reference evidence="2 3" key="1">
    <citation type="journal article" date="2011" name="Stand. Genomic Sci.">
        <title>Complete genome sequence of Rhodospirillum rubrum type strain (S1).</title>
        <authorList>
            <person name="Munk A.C."/>
            <person name="Copeland A."/>
            <person name="Lucas S."/>
            <person name="Lapidus A."/>
            <person name="Del Rio T.G."/>
            <person name="Barry K."/>
            <person name="Detter J.C."/>
            <person name="Hammon N."/>
            <person name="Israni S."/>
            <person name="Pitluck S."/>
            <person name="Brettin T."/>
            <person name="Bruce D."/>
            <person name="Han C."/>
            <person name="Tapia R."/>
            <person name="Gilna P."/>
            <person name="Schmutz J."/>
            <person name="Larimer F."/>
            <person name="Land M."/>
            <person name="Kyrpides N.C."/>
            <person name="Mavromatis K."/>
            <person name="Richardson P."/>
            <person name="Rohde M."/>
            <person name="Goker M."/>
            <person name="Klenk H.P."/>
            <person name="Zhang Y."/>
            <person name="Roberts G.P."/>
            <person name="Reslewic S."/>
            <person name="Schwartz D.C."/>
        </authorList>
    </citation>
    <scope>NUCLEOTIDE SEQUENCE [LARGE SCALE GENOMIC DNA]</scope>
    <source>
        <strain evidence="3">ATCC 11170 / ATH 1.1.1 / DSM 467 / LMG 4362 / NCIMB 8255 / S1</strain>
    </source>
</reference>
<dbReference type="STRING" id="269796.Rru_A0401"/>
<organism evidence="2 3">
    <name type="scientific">Rhodospirillum rubrum (strain ATCC 11170 / ATH 1.1.1 / DSM 467 / LMG 4362 / NCIMB 8255 / S1)</name>
    <dbReference type="NCBI Taxonomy" id="269796"/>
    <lineage>
        <taxon>Bacteria</taxon>
        <taxon>Pseudomonadati</taxon>
        <taxon>Pseudomonadota</taxon>
        <taxon>Alphaproteobacteria</taxon>
        <taxon>Rhodospirillales</taxon>
        <taxon>Rhodospirillaceae</taxon>
        <taxon>Rhodospirillum</taxon>
    </lineage>
</organism>
<dbReference type="EMBL" id="CP000230">
    <property type="protein sequence ID" value="ABC21206.1"/>
    <property type="molecule type" value="Genomic_DNA"/>
</dbReference>
<protein>
    <recommendedName>
        <fullName evidence="4">Antitoxin Xre/MbcA/ParS-like toxin-binding domain-containing protein</fullName>
    </recommendedName>
</protein>
<dbReference type="eggNOG" id="ENOG5032X78">
    <property type="taxonomic scope" value="Bacteria"/>
</dbReference>
<feature type="region of interest" description="Disordered" evidence="1">
    <location>
        <begin position="1"/>
        <end position="24"/>
    </location>
</feature>
<evidence type="ECO:0000313" key="2">
    <source>
        <dbReference type="EMBL" id="ABC21206.1"/>
    </source>
</evidence>
<dbReference type="Proteomes" id="UP000001929">
    <property type="component" value="Chromosome"/>
</dbReference>
<dbReference type="EnsemblBacteria" id="ABC21206">
    <property type="protein sequence ID" value="ABC21206"/>
    <property type="gene ID" value="Rru_A0401"/>
</dbReference>
<proteinExistence type="predicted"/>
<keyword evidence="3" id="KW-1185">Reference proteome</keyword>
<evidence type="ECO:0000313" key="3">
    <source>
        <dbReference type="Proteomes" id="UP000001929"/>
    </source>
</evidence>
<dbReference type="KEGG" id="rru:Rru_A0401"/>
<name>Q2RXD9_RHORT</name>
<dbReference type="AlphaFoldDB" id="Q2RXD9"/>
<dbReference type="HOGENOM" id="CLU_1209046_0_0_5"/>
<evidence type="ECO:0000256" key="1">
    <source>
        <dbReference type="SAM" id="MobiDB-lite"/>
    </source>
</evidence>